<accession>A0A0N9I1C8</accession>
<keyword evidence="1" id="KW-0808">Transferase</keyword>
<dbReference type="RefSeq" id="WP_054294137.1">
    <property type="nucleotide sequence ID" value="NZ_JADBEI010000001.1"/>
</dbReference>
<keyword evidence="2" id="KW-1185">Reference proteome</keyword>
<dbReference type="SUPFAM" id="SSF52540">
    <property type="entry name" value="P-loop containing nucleoside triphosphate hydrolases"/>
    <property type="match status" value="1"/>
</dbReference>
<dbReference type="EMBL" id="CP012752">
    <property type="protein sequence ID" value="ALG12241.1"/>
    <property type="molecule type" value="Genomic_DNA"/>
</dbReference>
<protein>
    <submittedName>
        <fullName evidence="1">Uridine kinase</fullName>
    </submittedName>
</protein>
<dbReference type="STRING" id="860235.AOZ06_40080"/>
<dbReference type="GO" id="GO:0016301">
    <property type="term" value="F:kinase activity"/>
    <property type="evidence" value="ECO:0007669"/>
    <property type="project" value="UniProtKB-KW"/>
</dbReference>
<dbReference type="InterPro" id="IPR027417">
    <property type="entry name" value="P-loop_NTPase"/>
</dbReference>
<dbReference type="OrthoDB" id="572586at2"/>
<dbReference type="Gene3D" id="3.40.50.300">
    <property type="entry name" value="P-loop containing nucleotide triphosphate hydrolases"/>
    <property type="match status" value="1"/>
</dbReference>
<name>A0A0N9I1C8_9PSEU</name>
<evidence type="ECO:0000313" key="2">
    <source>
        <dbReference type="Proteomes" id="UP000063699"/>
    </source>
</evidence>
<proteinExistence type="predicted"/>
<keyword evidence="1" id="KW-0418">Kinase</keyword>
<dbReference type="KEGG" id="kphy:AOZ06_40080"/>
<organism evidence="1 2">
    <name type="scientific">Kibdelosporangium phytohabitans</name>
    <dbReference type="NCBI Taxonomy" id="860235"/>
    <lineage>
        <taxon>Bacteria</taxon>
        <taxon>Bacillati</taxon>
        <taxon>Actinomycetota</taxon>
        <taxon>Actinomycetes</taxon>
        <taxon>Pseudonocardiales</taxon>
        <taxon>Pseudonocardiaceae</taxon>
        <taxon>Kibdelosporangium</taxon>
    </lineage>
</organism>
<evidence type="ECO:0000313" key="1">
    <source>
        <dbReference type="EMBL" id="ALG12241.1"/>
    </source>
</evidence>
<dbReference type="Proteomes" id="UP000063699">
    <property type="component" value="Chromosome"/>
</dbReference>
<dbReference type="AlphaFoldDB" id="A0A0N9I1C8"/>
<sequence length="228" mass="25274">MVIHTPQRMAVLAEIAASVATLHPDRVIRVGVDGVDGAGKTTFADELADAITPTGRPTIRAGVDGFHHPRHVRHRRGRDSPDGFFHDSYDYAQLRTMLLDPLSPAGDRRYCTHAFDHETDQPVEPTWAHAPHDAILIIDGIFLHRPGLHSCWDYSIFLHVDFAVSLARAAERGDLDPDPAAPSNQRYVQGQLLYLNQCQPHNVASVVIDNNHLGTPRITRPATPTRTE</sequence>
<gene>
    <name evidence="1" type="ORF">AOZ06_40080</name>
</gene>
<reference evidence="1 2" key="1">
    <citation type="submission" date="2015-07" db="EMBL/GenBank/DDBJ databases">
        <title>Genome sequencing of Kibdelosporangium phytohabitans.</title>
        <authorList>
            <person name="Qin S."/>
            <person name="Xing K."/>
        </authorList>
    </citation>
    <scope>NUCLEOTIDE SEQUENCE [LARGE SCALE GENOMIC DNA]</scope>
    <source>
        <strain evidence="1 2">KLBMP1111</strain>
    </source>
</reference>